<accession>A0A7U2ICL1</accession>
<evidence type="ECO:0000313" key="1">
    <source>
        <dbReference type="EMBL" id="QRD07399.1"/>
    </source>
</evidence>
<keyword evidence="2" id="KW-1185">Reference proteome</keyword>
<dbReference type="EMBL" id="CP069044">
    <property type="protein sequence ID" value="QRD07399.1"/>
    <property type="molecule type" value="Genomic_DNA"/>
</dbReference>
<organism evidence="1 2">
    <name type="scientific">Phaeosphaeria nodorum (strain SN15 / ATCC MYA-4574 / FGSC 10173)</name>
    <name type="common">Glume blotch fungus</name>
    <name type="synonym">Parastagonospora nodorum</name>
    <dbReference type="NCBI Taxonomy" id="321614"/>
    <lineage>
        <taxon>Eukaryota</taxon>
        <taxon>Fungi</taxon>
        <taxon>Dikarya</taxon>
        <taxon>Ascomycota</taxon>
        <taxon>Pezizomycotina</taxon>
        <taxon>Dothideomycetes</taxon>
        <taxon>Pleosporomycetidae</taxon>
        <taxon>Pleosporales</taxon>
        <taxon>Pleosporineae</taxon>
        <taxon>Phaeosphaeriaceae</taxon>
        <taxon>Parastagonospora</taxon>
    </lineage>
</organism>
<reference evidence="2" key="1">
    <citation type="journal article" date="2021" name="BMC Genomics">
        <title>Chromosome-level genome assembly and manually-curated proteome of model necrotroph Parastagonospora nodorum Sn15 reveals a genome-wide trove of candidate effector homologs, and redundancy of virulence-related functions within an accessory chromosome.</title>
        <authorList>
            <person name="Bertazzoni S."/>
            <person name="Jones D.A.B."/>
            <person name="Phan H.T."/>
            <person name="Tan K.-C."/>
            <person name="Hane J.K."/>
        </authorList>
    </citation>
    <scope>NUCLEOTIDE SEQUENCE [LARGE SCALE GENOMIC DNA]</scope>
    <source>
        <strain evidence="2">SN15 / ATCC MYA-4574 / FGSC 10173)</strain>
    </source>
</reference>
<dbReference type="AlphaFoldDB" id="A0A7U2ICL1"/>
<protein>
    <recommendedName>
        <fullName evidence="3">EthD domain-containing protein</fullName>
    </recommendedName>
</protein>
<sequence length="238" mass="27817">MSMIACSIVDLDDNPDASKWYLETHVPRVVAKLGGTAYSASKMEENVFPDMASIEGQYITRYELPEGTDAKAAESHISTTSEKLPLSAKIETRMYERQETWYGEGWRGHIRDIQFFQMAFWQTSEAVRDDFVGWLRDDFFPNMADSPELIRMSIFKLKHASISQNGNTEQKNPENMYQYMGVWELDNDEVPWDALVYLGTSEKWRMYWEAGQVQWQARAYHVNRFHPEEKRNDSPTTR</sequence>
<evidence type="ECO:0008006" key="3">
    <source>
        <dbReference type="Google" id="ProtNLM"/>
    </source>
</evidence>
<dbReference type="Proteomes" id="UP000663193">
    <property type="component" value="Chromosome 22"/>
</dbReference>
<name>A0A7U2ICL1_PHANO</name>
<evidence type="ECO:0000313" key="2">
    <source>
        <dbReference type="Proteomes" id="UP000663193"/>
    </source>
</evidence>
<dbReference type="OrthoDB" id="3729777at2759"/>
<gene>
    <name evidence="1" type="ORF">JI435_132080</name>
</gene>
<dbReference type="VEuPathDB" id="FungiDB:JI435_132080"/>
<proteinExistence type="predicted"/>